<feature type="domain" description="DUF5916" evidence="1">
    <location>
        <begin position="219"/>
        <end position="787"/>
    </location>
</feature>
<sequence>MIGYGQETDTIPRKHITTTRIANPPVIDGKLDDAAWVNAPIATNFIERKPVNGLLAPDSLKTEVKIVYDNLGIYFGAFMRDPEPDKIQRELTERDNIGNDDFFFILLNGYNDHQLSLEFIVTAAGVQWDSKITNSGEDDSWNAVWYSDVSINNDGWVAEVFIPYSQLRFPKKEVQTWGLNMEREFRRDRRRLSWSHIDNTKGGFLLYDGVLHGIENVETPTRLSFQPYVSTYVADYDGQSEVTVNGGLDLKYGINDAFTLDMILIPDFGQAKFDDKVLNLSAFEVQYDEQRQFFTEGTELFSKGNLFYSRRVGGSPSGYVTLGEDEEVIEDPSSVDLINAMKVSGRTDKGLGIGVFNAVTEKTKAIIENTLTGERREEVVEPLANYNVLVLDQRFGNNNSVSFVNTNVTRNGGFRDANATGAYLSLTNKKNTLSYWAQGEGSWVWDEDTKIGAESSLGVSKINGKHRATLEMSMRTKDYDINDLGYSSTTNYVNYYGYYGYRYLQPKGKLNNLFLNFNLNYERRLDPDLYSNFSFNFNSSFTTKEFVTFGGGFEITPFGTNDIYEPRIDGRHLDEPSYYNPWVWISTDYRKKFAMDATFDWYIYDAKNRNNISVYFTPRYRFSDKWKLYFENNYYINTNDRGYVNYVNDNIEIGERNQFTVETSLESQYIFNNTMSLNLAFRHYYSEVDYGRFFTLNIDGSVLQDGAYDVNHDGTYNSWNIDLSYSWWFAPGSQLTFLYRNSIESYEELAGQSLSGNFDTLFNQPQSNTFSVRVSYFLDYNRIKNWFGSNNSQSFYHQERNKKTGKTVRS</sequence>
<dbReference type="AlphaFoldDB" id="A0A9W6B6T0"/>
<evidence type="ECO:0000313" key="3">
    <source>
        <dbReference type="Proteomes" id="UP001143545"/>
    </source>
</evidence>
<proteinExistence type="predicted"/>
<dbReference type="SUPFAM" id="SSF49344">
    <property type="entry name" value="CBD9-like"/>
    <property type="match status" value="1"/>
</dbReference>
<evidence type="ECO:0000259" key="1">
    <source>
        <dbReference type="Pfam" id="PF19313"/>
    </source>
</evidence>
<protein>
    <recommendedName>
        <fullName evidence="1">DUF5916 domain-containing protein</fullName>
    </recommendedName>
</protein>
<comment type="caution">
    <text evidence="2">The sequence shown here is derived from an EMBL/GenBank/DDBJ whole genome shotgun (WGS) entry which is preliminary data.</text>
</comment>
<name>A0A9W6B6T0_9FLAO</name>
<evidence type="ECO:0000313" key="2">
    <source>
        <dbReference type="EMBL" id="GLB53926.1"/>
    </source>
</evidence>
<dbReference type="InterPro" id="IPR045670">
    <property type="entry name" value="DUF5916"/>
</dbReference>
<dbReference type="Proteomes" id="UP001143545">
    <property type="component" value="Unassembled WGS sequence"/>
</dbReference>
<dbReference type="CDD" id="cd09618">
    <property type="entry name" value="CBM9_like_2"/>
    <property type="match status" value="1"/>
</dbReference>
<keyword evidence="3" id="KW-1185">Reference proteome</keyword>
<dbReference type="Pfam" id="PF19313">
    <property type="entry name" value="DUF5916"/>
    <property type="match status" value="1"/>
</dbReference>
<dbReference type="EMBL" id="BRVP01000028">
    <property type="protein sequence ID" value="GLB53926.1"/>
    <property type="molecule type" value="Genomic_DNA"/>
</dbReference>
<organism evidence="2 3">
    <name type="scientific">Neptunitalea chrysea</name>
    <dbReference type="NCBI Taxonomy" id="1647581"/>
    <lineage>
        <taxon>Bacteria</taxon>
        <taxon>Pseudomonadati</taxon>
        <taxon>Bacteroidota</taxon>
        <taxon>Flavobacteriia</taxon>
        <taxon>Flavobacteriales</taxon>
        <taxon>Flavobacteriaceae</taxon>
        <taxon>Neptunitalea</taxon>
    </lineage>
</organism>
<reference evidence="2" key="1">
    <citation type="submission" date="2022-07" db="EMBL/GenBank/DDBJ databases">
        <title>Taxonomy of Novel Oxalotrophic and Methylotrophic Bacteria.</title>
        <authorList>
            <person name="Sahin N."/>
            <person name="Tani A."/>
        </authorList>
    </citation>
    <scope>NUCLEOTIDE SEQUENCE</scope>
    <source>
        <strain evidence="2">AM327</strain>
    </source>
</reference>
<gene>
    <name evidence="2" type="ORF">NBRC110019_29670</name>
</gene>
<accession>A0A9W6B6T0</accession>
<dbReference type="Gene3D" id="2.60.40.1190">
    <property type="match status" value="1"/>
</dbReference>